<name>A0ABZ1FE40_9ACTN</name>
<evidence type="ECO:0000256" key="1">
    <source>
        <dbReference type="SAM" id="Phobius"/>
    </source>
</evidence>
<keyword evidence="1" id="KW-0812">Transmembrane</keyword>
<evidence type="ECO:0000313" key="3">
    <source>
        <dbReference type="Proteomes" id="UP001344251"/>
    </source>
</evidence>
<feature type="transmembrane region" description="Helical" evidence="1">
    <location>
        <begin position="52"/>
        <end position="71"/>
    </location>
</feature>
<gene>
    <name evidence="2" type="ORF">OG863_10975</name>
</gene>
<protein>
    <recommendedName>
        <fullName evidence="4">Integral membrane protein</fullName>
    </recommendedName>
</protein>
<sequence>MSEGEKNEWRSRQAVRVGLFVCGVLLAGVLVLSVAWWAGWWTPGFGWLSARLAAKAVVGLCLGFAALVAWVEKRA</sequence>
<keyword evidence="1" id="KW-1133">Transmembrane helix</keyword>
<evidence type="ECO:0000313" key="2">
    <source>
        <dbReference type="EMBL" id="WSB68436.1"/>
    </source>
</evidence>
<accession>A0ABZ1FE40</accession>
<organism evidence="2 3">
    <name type="scientific">Streptomyces decoyicus</name>
    <dbReference type="NCBI Taxonomy" id="249567"/>
    <lineage>
        <taxon>Bacteria</taxon>
        <taxon>Bacillati</taxon>
        <taxon>Actinomycetota</taxon>
        <taxon>Actinomycetes</taxon>
        <taxon>Kitasatosporales</taxon>
        <taxon>Streptomycetaceae</taxon>
        <taxon>Streptomyces</taxon>
    </lineage>
</organism>
<keyword evidence="3" id="KW-1185">Reference proteome</keyword>
<proteinExistence type="predicted"/>
<dbReference type="RefSeq" id="WP_326617915.1">
    <property type="nucleotide sequence ID" value="NZ_CP109106.1"/>
</dbReference>
<dbReference type="Proteomes" id="UP001344251">
    <property type="component" value="Chromosome"/>
</dbReference>
<dbReference type="EMBL" id="CP109106">
    <property type="protein sequence ID" value="WSB68436.1"/>
    <property type="molecule type" value="Genomic_DNA"/>
</dbReference>
<feature type="transmembrane region" description="Helical" evidence="1">
    <location>
        <begin position="17"/>
        <end position="40"/>
    </location>
</feature>
<keyword evidence="1" id="KW-0472">Membrane</keyword>
<reference evidence="2 3" key="1">
    <citation type="submission" date="2022-10" db="EMBL/GenBank/DDBJ databases">
        <title>The complete genomes of actinobacterial strains from the NBC collection.</title>
        <authorList>
            <person name="Joergensen T.S."/>
            <person name="Alvarez Arevalo M."/>
            <person name="Sterndorff E.B."/>
            <person name="Faurdal D."/>
            <person name="Vuksanovic O."/>
            <person name="Mourched A.-S."/>
            <person name="Charusanti P."/>
            <person name="Shaw S."/>
            <person name="Blin K."/>
            <person name="Weber T."/>
        </authorList>
    </citation>
    <scope>NUCLEOTIDE SEQUENCE [LARGE SCALE GENOMIC DNA]</scope>
    <source>
        <strain evidence="2 3">NBC 01774</strain>
    </source>
</reference>
<evidence type="ECO:0008006" key="4">
    <source>
        <dbReference type="Google" id="ProtNLM"/>
    </source>
</evidence>